<dbReference type="Pfam" id="PF02626">
    <property type="entry name" value="CT_A_B"/>
    <property type="match status" value="1"/>
</dbReference>
<feature type="domain" description="Carboxyltransferase" evidence="4">
    <location>
        <begin position="23"/>
        <end position="186"/>
    </location>
</feature>
<gene>
    <name evidence="5" type="primary">pxpC</name>
    <name evidence="5" type="ORF">GKE65_17560</name>
</gene>
<dbReference type="PANTHER" id="PTHR43309:SF3">
    <property type="entry name" value="5-OXOPROLINASE SUBUNIT C"/>
    <property type="match status" value="1"/>
</dbReference>
<evidence type="ECO:0000256" key="2">
    <source>
        <dbReference type="ARBA" id="ARBA00022801"/>
    </source>
</evidence>
<keyword evidence="1" id="KW-0547">Nucleotide-binding</keyword>
<sequence length="186" mass="20185">MLKIIRAGMYTTVQDGGRHGFRQSGISHCGALDMPALRIANLLVGNDANAPALEITLGQLTVEFETDGWFALTGAGCEARLDDNAVWTGWRLPMKAGQRLTLKRPQHGMRSYLAVAGGIDVPPVMGSCSTDLKVGIGGLEGRLLKDGDRLPIGKSKRDFMEAQGVKQLLWGNRIRALPGPEYHEFD</sequence>
<evidence type="ECO:0000256" key="3">
    <source>
        <dbReference type="ARBA" id="ARBA00022840"/>
    </source>
</evidence>
<dbReference type="InterPro" id="IPR052708">
    <property type="entry name" value="PxpC"/>
</dbReference>
<dbReference type="GO" id="GO:0005524">
    <property type="term" value="F:ATP binding"/>
    <property type="evidence" value="ECO:0007669"/>
    <property type="project" value="UniProtKB-KW"/>
</dbReference>
<evidence type="ECO:0000256" key="1">
    <source>
        <dbReference type="ARBA" id="ARBA00022741"/>
    </source>
</evidence>
<organism evidence="5">
    <name type="scientific">Escherichia coli</name>
    <dbReference type="NCBI Taxonomy" id="562"/>
    <lineage>
        <taxon>Bacteria</taxon>
        <taxon>Pseudomonadati</taxon>
        <taxon>Pseudomonadota</taxon>
        <taxon>Gammaproteobacteria</taxon>
        <taxon>Enterobacterales</taxon>
        <taxon>Enterobacteriaceae</taxon>
        <taxon>Escherichia</taxon>
    </lineage>
</organism>
<dbReference type="InterPro" id="IPR003778">
    <property type="entry name" value="CT_A_B"/>
</dbReference>
<name>A0A6C9QES7_ECOLX</name>
<dbReference type="SMART" id="SM00797">
    <property type="entry name" value="AHS2"/>
    <property type="match status" value="1"/>
</dbReference>
<comment type="caution">
    <text evidence="5">The sequence shown here is derived from an EMBL/GenBank/DDBJ whole genome shotgun (WGS) entry which is preliminary data.</text>
</comment>
<dbReference type="GO" id="GO:0017168">
    <property type="term" value="F:5-oxoprolinase (ATP-hydrolyzing) activity"/>
    <property type="evidence" value="ECO:0007669"/>
    <property type="project" value="UniProtKB-EC"/>
</dbReference>
<dbReference type="PANTHER" id="PTHR43309">
    <property type="entry name" value="5-OXOPROLINASE SUBUNIT C"/>
    <property type="match status" value="1"/>
</dbReference>
<evidence type="ECO:0000259" key="4">
    <source>
        <dbReference type="SMART" id="SM00797"/>
    </source>
</evidence>
<dbReference type="NCBIfam" id="TIGR00724">
    <property type="entry name" value="urea_amlyse_rel"/>
    <property type="match status" value="1"/>
</dbReference>
<proteinExistence type="predicted"/>
<evidence type="ECO:0000313" key="5">
    <source>
        <dbReference type="EMBL" id="MSL39985.1"/>
    </source>
</evidence>
<keyword evidence="3" id="KW-0067">ATP-binding</keyword>
<dbReference type="EC" id="3.5.2.9" evidence="5"/>
<protein>
    <submittedName>
        <fullName evidence="5">5-oxoprolinase subunit PxpC</fullName>
        <ecNumber evidence="5">3.5.2.9</ecNumber>
    </submittedName>
</protein>
<reference evidence="5" key="1">
    <citation type="journal article" date="2019" name="Nat. Med.">
        <title>A library of human gut bacterial isolates paired with longitudinal multiomics data enables mechanistic microbiome research.</title>
        <authorList>
            <person name="Poyet M."/>
            <person name="Groussin M."/>
            <person name="Gibbons S.M."/>
            <person name="Avila-Pacheco J."/>
            <person name="Jiang X."/>
            <person name="Kearney S.M."/>
            <person name="Perrotta A.R."/>
            <person name="Berdy B."/>
            <person name="Zhao S."/>
            <person name="Lieberman T.D."/>
            <person name="Swanson P.K."/>
            <person name="Smith M."/>
            <person name="Roesemann S."/>
            <person name="Alexander J.E."/>
            <person name="Rich S.A."/>
            <person name="Livny J."/>
            <person name="Vlamakis H."/>
            <person name="Clish C."/>
            <person name="Bullock K."/>
            <person name="Deik A."/>
            <person name="Scott J."/>
            <person name="Pierce K.A."/>
            <person name="Xavier R.J."/>
            <person name="Alm E.J."/>
        </authorList>
    </citation>
    <scope>NUCLEOTIDE SEQUENCE</scope>
    <source>
        <strain evidence="5">BIOML-A446</strain>
    </source>
</reference>
<dbReference type="AlphaFoldDB" id="A0A6C9QES7"/>
<keyword evidence="2 5" id="KW-0378">Hydrolase</keyword>
<dbReference type="EMBL" id="WKRU01000201">
    <property type="protein sequence ID" value="MSL39985.1"/>
    <property type="molecule type" value="Genomic_DNA"/>
</dbReference>
<accession>A0A6C9QES7</accession>
<feature type="non-terminal residue" evidence="5">
    <location>
        <position position="186"/>
    </location>
</feature>